<comment type="cofactor">
    <cofactor evidence="1">
        <name>pantetheine 4'-phosphate</name>
        <dbReference type="ChEBI" id="CHEBI:47942"/>
    </cofactor>
</comment>
<dbReference type="PROSITE" id="PS50075">
    <property type="entry name" value="CARRIER"/>
    <property type="match status" value="1"/>
</dbReference>
<dbReference type="Pfam" id="PF00296">
    <property type="entry name" value="Bac_luciferase"/>
    <property type="match status" value="1"/>
</dbReference>
<evidence type="ECO:0000256" key="1">
    <source>
        <dbReference type="ARBA" id="ARBA00001957"/>
    </source>
</evidence>
<dbReference type="PANTHER" id="PTHR45527">
    <property type="entry name" value="NONRIBOSOMAL PEPTIDE SYNTHETASE"/>
    <property type="match status" value="1"/>
</dbReference>
<sequence>MEVLFVIDATNGFTTNESMDEANNPFIQFELPGDLSRSLLSMGGSSDYALYVLLTSGVWYLMELYTNQNRVVVGMPAVDEDESPEFLSPLMFLEVQTTDLHSYKEFLFYLKGALSEALKNRNVPAHHLYDRLALETSPDGKLLLQTIVSLDTLHHKNMEIRKSVESDIWFHFEKREECISVRIDYTVAYQANQVERIHHHLIHFFRTVTANPDVLLDEITVLTENEIQMLKTINDTRIVYDSDQTIHGSIEAQAADHPDRVALCYKGKEMRFEELNRRANQLARFLSEVHHVQPNDRVALMMDRSLEMVIVILAILKSGAAYLPIDPTMPPERVRSVLEDSESKLILTQSQYAFIAGDASIVLIANNEQERINQQPSHNLPSIAVAEDLAYIIYTSGSTGKPKGVMVEHRNVINFFAAMDEQLKPDANDAMLALTTVSFDISVLELLWTLSRGVQVTIHPNDGTQWEDFDAYLQPSRVASMEFSLFFFSSYDHAQETDKYRLLLETATYADQHGFRGVWTPERHFHEFGGLYPNPSVVSAALAMVTNRLKIRSGSVVSPLHDTIRIAEEWAVVDNLSKGRVELSFASGWHADDFVFSPDKYQGRKEEMVRQIEQVRSLWRGESVTRQNGFDKSIEVKTYPRPIQKELPIWITTGGNRDSFIEAGKMGANVLTHLLGQDLDQLKDNISLYRRALKENGFEPHSGKVALMLHTFIGEDMESVKEIVRKPFIDYLRSSLSLIKNLAEDFAIDPAALEDPEVIEKVLEMAFEKYWDTAALLGTSDSCSELIEQLSVLGVDEAACLIDFGVEKQAVMDSLHRLAALKERFRPDNEQLQKEAASRKITMLQCTPSRLGMLLTDERSQAFLGSLKKIIIGGEALPTQLAESLRKRTSGEIYNMYGPTETTVWSTCYRLMNIEGTIPIGRPIGNTQVYVLDKRRRMTPIGGYGELYIGGDGVTRGYWARESLTAERYVQDPFSDKPNARLYRTGDIGKFRDDGTIEFLGREDHQVKIRGHRIELDEIEYWIREYEPIRDCVVSARKDDGEETYLCAYVVSNKQLSTSELRGYLLQQIPNYMVPARFVVLDQLPLTFNGKIDRNSLPDPSSLASVREGDDMPSSETERELQHIWAQVLRVDANAVGMYDNFFDLGGNSILLIQLNSQINKRFPDTVSMTTQFSLPNIKALAGYIDKKGKAAIARVAFPDSYFESSGEETSLYKKYQYRLEGEALTALLDKSVYHHTSIETIVLAVYIYLLSELSDSSMAEVEYISEAEHCRLKVDVSQIEDLPALFAAVERSERVKREWNQHSLLEAVSGENGNSNSVIILFGEFPEQGIVEASIGANLIRLQAEENEQGIELSLVACGHLLNKEACKGLFNRIIRSLLGFASRRQES</sequence>
<evidence type="ECO:0000313" key="7">
    <source>
        <dbReference type="Proteomes" id="UP000323664"/>
    </source>
</evidence>
<dbReference type="InterPro" id="IPR020806">
    <property type="entry name" value="PKS_PP-bd"/>
</dbReference>
<gene>
    <name evidence="6" type="ORF">EC604_14570</name>
</gene>
<dbReference type="PANTHER" id="PTHR45527:SF1">
    <property type="entry name" value="FATTY ACID SYNTHASE"/>
    <property type="match status" value="1"/>
</dbReference>
<evidence type="ECO:0000259" key="5">
    <source>
        <dbReference type="PROSITE" id="PS50075"/>
    </source>
</evidence>
<dbReference type="Gene3D" id="3.40.50.12780">
    <property type="entry name" value="N-terminal domain of ligase-like"/>
    <property type="match status" value="2"/>
</dbReference>
<dbReference type="SUPFAM" id="SSF47336">
    <property type="entry name" value="ACP-like"/>
    <property type="match status" value="1"/>
</dbReference>
<evidence type="ECO:0000313" key="6">
    <source>
        <dbReference type="EMBL" id="KAA8785065.1"/>
    </source>
</evidence>
<dbReference type="InterPro" id="IPR020459">
    <property type="entry name" value="AMP-binding"/>
</dbReference>
<dbReference type="GO" id="GO:0044550">
    <property type="term" value="P:secondary metabolite biosynthetic process"/>
    <property type="evidence" value="ECO:0007669"/>
    <property type="project" value="TreeGrafter"/>
</dbReference>
<dbReference type="PROSITE" id="PS00455">
    <property type="entry name" value="AMP_BINDING"/>
    <property type="match status" value="1"/>
</dbReference>
<dbReference type="InterPro" id="IPR020845">
    <property type="entry name" value="AMP-binding_CS"/>
</dbReference>
<dbReference type="SUPFAM" id="SSF51679">
    <property type="entry name" value="Bacterial luciferase-like"/>
    <property type="match status" value="1"/>
</dbReference>
<dbReference type="EMBL" id="RIAS01000007">
    <property type="protein sequence ID" value="KAA8785065.1"/>
    <property type="molecule type" value="Genomic_DNA"/>
</dbReference>
<dbReference type="InterPro" id="IPR036661">
    <property type="entry name" value="Luciferase-like_sf"/>
</dbReference>
<dbReference type="InterPro" id="IPR025110">
    <property type="entry name" value="AMP-bd_C"/>
</dbReference>
<dbReference type="CDD" id="cd05930">
    <property type="entry name" value="A_NRPS"/>
    <property type="match status" value="1"/>
</dbReference>
<organism evidence="6 7">
    <name type="scientific">Paenibacillus amylolyticus</name>
    <dbReference type="NCBI Taxonomy" id="1451"/>
    <lineage>
        <taxon>Bacteria</taxon>
        <taxon>Bacillati</taxon>
        <taxon>Bacillota</taxon>
        <taxon>Bacilli</taxon>
        <taxon>Bacillales</taxon>
        <taxon>Paenibacillaceae</taxon>
        <taxon>Paenibacillus</taxon>
    </lineage>
</organism>
<dbReference type="NCBIfam" id="TIGR04020">
    <property type="entry name" value="seco_metab_LLM"/>
    <property type="match status" value="1"/>
</dbReference>
<protein>
    <submittedName>
        <fullName evidence="6">LLM class flavin-dependent oxidoreductase</fullName>
    </submittedName>
</protein>
<evidence type="ECO:0000256" key="2">
    <source>
        <dbReference type="ARBA" id="ARBA00022450"/>
    </source>
</evidence>
<evidence type="ECO:0000256" key="3">
    <source>
        <dbReference type="ARBA" id="ARBA00022553"/>
    </source>
</evidence>
<proteinExistence type="predicted"/>
<keyword evidence="4" id="KW-0677">Repeat</keyword>
<dbReference type="GO" id="GO:0016705">
    <property type="term" value="F:oxidoreductase activity, acting on paired donors, with incorporation or reduction of molecular oxygen"/>
    <property type="evidence" value="ECO:0007669"/>
    <property type="project" value="InterPro"/>
</dbReference>
<accession>A0A5M9WTX3</accession>
<name>A0A5M9WTX3_PAEAM</name>
<dbReference type="InterPro" id="IPR001242">
    <property type="entry name" value="Condensation_dom"/>
</dbReference>
<dbReference type="InterPro" id="IPR000873">
    <property type="entry name" value="AMP-dep_synth/lig_dom"/>
</dbReference>
<dbReference type="Gene3D" id="1.10.1200.10">
    <property type="entry name" value="ACP-like"/>
    <property type="match status" value="1"/>
</dbReference>
<keyword evidence="2" id="KW-0596">Phosphopantetheine</keyword>
<evidence type="ECO:0000256" key="4">
    <source>
        <dbReference type="ARBA" id="ARBA00022737"/>
    </source>
</evidence>
<reference evidence="6 7" key="1">
    <citation type="journal article" date="2019" name="J. Ind. Microbiol. Biotechnol.">
        <title>Paenibacillus amylolyticus 27C64 has a diverse set of carbohydrate-active enzymes and complete pectin deconstruction system.</title>
        <authorList>
            <person name="Keggi C."/>
            <person name="Doran-Peterson J."/>
        </authorList>
    </citation>
    <scope>NUCLEOTIDE SEQUENCE [LARGE SCALE GENOMIC DNA]</scope>
    <source>
        <strain evidence="6 7">27C64</strain>
    </source>
</reference>
<feature type="domain" description="Carrier" evidence="5">
    <location>
        <begin position="1112"/>
        <end position="1189"/>
    </location>
</feature>
<dbReference type="InterPro" id="IPR011251">
    <property type="entry name" value="Luciferase-like_dom"/>
</dbReference>
<dbReference type="InterPro" id="IPR024011">
    <property type="entry name" value="Biosynth_lucif-like_mOase_dom"/>
</dbReference>
<keyword evidence="3" id="KW-0597">Phosphoprotein</keyword>
<dbReference type="FunFam" id="2.30.38.10:FF:000001">
    <property type="entry name" value="Non-ribosomal peptide synthetase PvdI"/>
    <property type="match status" value="1"/>
</dbReference>
<dbReference type="InterPro" id="IPR009081">
    <property type="entry name" value="PP-bd_ACP"/>
</dbReference>
<dbReference type="FunFam" id="3.40.50.980:FF:000001">
    <property type="entry name" value="Non-ribosomal peptide synthetase"/>
    <property type="match status" value="1"/>
</dbReference>
<dbReference type="Pfam" id="PF00550">
    <property type="entry name" value="PP-binding"/>
    <property type="match status" value="1"/>
</dbReference>
<dbReference type="SUPFAM" id="SSF56801">
    <property type="entry name" value="Acetyl-CoA synthetase-like"/>
    <property type="match status" value="2"/>
</dbReference>
<dbReference type="GO" id="GO:0043041">
    <property type="term" value="P:amino acid activation for nonribosomal peptide biosynthetic process"/>
    <property type="evidence" value="ECO:0007669"/>
    <property type="project" value="TreeGrafter"/>
</dbReference>
<dbReference type="Gene3D" id="3.30.300.30">
    <property type="match status" value="1"/>
</dbReference>
<dbReference type="InterPro" id="IPR042099">
    <property type="entry name" value="ANL_N_sf"/>
</dbReference>
<dbReference type="InterPro" id="IPR045851">
    <property type="entry name" value="AMP-bd_C_sf"/>
</dbReference>
<dbReference type="Pfam" id="PF00668">
    <property type="entry name" value="Condensation"/>
    <property type="match status" value="1"/>
</dbReference>
<dbReference type="Proteomes" id="UP000323664">
    <property type="component" value="Unassembled WGS sequence"/>
</dbReference>
<dbReference type="GO" id="GO:0005737">
    <property type="term" value="C:cytoplasm"/>
    <property type="evidence" value="ECO:0007669"/>
    <property type="project" value="TreeGrafter"/>
</dbReference>
<dbReference type="PRINTS" id="PR00154">
    <property type="entry name" value="AMPBINDING"/>
</dbReference>
<dbReference type="GO" id="GO:0031177">
    <property type="term" value="F:phosphopantetheine binding"/>
    <property type="evidence" value="ECO:0007669"/>
    <property type="project" value="InterPro"/>
</dbReference>
<dbReference type="SUPFAM" id="SSF52777">
    <property type="entry name" value="CoA-dependent acyltransferases"/>
    <property type="match status" value="1"/>
</dbReference>
<dbReference type="Pfam" id="PF00501">
    <property type="entry name" value="AMP-binding"/>
    <property type="match status" value="2"/>
</dbReference>
<dbReference type="Pfam" id="PF13193">
    <property type="entry name" value="AMP-binding_C"/>
    <property type="match status" value="1"/>
</dbReference>
<dbReference type="Gene3D" id="3.20.20.30">
    <property type="entry name" value="Luciferase-like domain"/>
    <property type="match status" value="1"/>
</dbReference>
<dbReference type="InterPro" id="IPR036736">
    <property type="entry name" value="ACP-like_sf"/>
</dbReference>
<dbReference type="FunFam" id="3.30.300.30:FF:000010">
    <property type="entry name" value="Enterobactin synthetase component F"/>
    <property type="match status" value="1"/>
</dbReference>
<comment type="caution">
    <text evidence="6">The sequence shown here is derived from an EMBL/GenBank/DDBJ whole genome shotgun (WGS) entry which is preliminary data.</text>
</comment>
<dbReference type="Gene3D" id="3.30.559.30">
    <property type="entry name" value="Nonribosomal peptide synthetase, condensation domain"/>
    <property type="match status" value="1"/>
</dbReference>
<dbReference type="SMART" id="SM00823">
    <property type="entry name" value="PKS_PP"/>
    <property type="match status" value="1"/>
</dbReference>